<dbReference type="InterPro" id="IPR020615">
    <property type="entry name" value="Thiolase_acyl_enz_int_AS"/>
</dbReference>
<dbReference type="PROSITE" id="PS00098">
    <property type="entry name" value="THIOLASE_1"/>
    <property type="match status" value="1"/>
</dbReference>
<dbReference type="Proteomes" id="UP000477680">
    <property type="component" value="Chromosome"/>
</dbReference>
<keyword evidence="5" id="KW-0445">Lipid transport</keyword>
<evidence type="ECO:0000256" key="2">
    <source>
        <dbReference type="ARBA" id="ARBA00012352"/>
    </source>
</evidence>
<dbReference type="KEGG" id="kim:G3T16_20385"/>
<dbReference type="Pfam" id="PF22691">
    <property type="entry name" value="Thiolase_C_1"/>
    <property type="match status" value="1"/>
</dbReference>
<dbReference type="InterPro" id="IPR020613">
    <property type="entry name" value="Thiolase_CS"/>
</dbReference>
<keyword evidence="7" id="KW-0576">Peroxisome</keyword>
<proteinExistence type="predicted"/>
<dbReference type="InterPro" id="IPR020616">
    <property type="entry name" value="Thiolase_N"/>
</dbReference>
<evidence type="ECO:0000313" key="11">
    <source>
        <dbReference type="EMBL" id="QIB67398.1"/>
    </source>
</evidence>
<dbReference type="InterPro" id="IPR016039">
    <property type="entry name" value="Thiolase-like"/>
</dbReference>
<dbReference type="RefSeq" id="WP_163496825.1">
    <property type="nucleotide sequence ID" value="NZ_CP048711.1"/>
</dbReference>
<organism evidence="11 12">
    <name type="scientific">Kineobactrum salinum</name>
    <dbReference type="NCBI Taxonomy" id="2708301"/>
    <lineage>
        <taxon>Bacteria</taxon>
        <taxon>Pseudomonadati</taxon>
        <taxon>Pseudomonadota</taxon>
        <taxon>Gammaproteobacteria</taxon>
        <taxon>Cellvibrionales</taxon>
        <taxon>Halieaceae</taxon>
        <taxon>Kineobactrum</taxon>
    </lineage>
</organism>
<keyword evidence="4" id="KW-0808">Transferase</keyword>
<keyword evidence="12" id="KW-1185">Reference proteome</keyword>
<dbReference type="PANTHER" id="PTHR42870">
    <property type="entry name" value="ACETYL-COA C-ACETYLTRANSFERASE"/>
    <property type="match status" value="1"/>
</dbReference>
<keyword evidence="6" id="KW-0446">Lipid-binding</keyword>
<reference evidence="11 12" key="1">
    <citation type="submission" date="2020-02" db="EMBL/GenBank/DDBJ databases">
        <title>Genome sequencing for Kineobactrum sp. M2.</title>
        <authorList>
            <person name="Park S.-J."/>
        </authorList>
    </citation>
    <scope>NUCLEOTIDE SEQUENCE [LARGE SCALE GENOMIC DNA]</scope>
    <source>
        <strain evidence="11 12">M2</strain>
    </source>
</reference>
<dbReference type="GO" id="GO:0006869">
    <property type="term" value="P:lipid transport"/>
    <property type="evidence" value="ECO:0007669"/>
    <property type="project" value="UniProtKB-KW"/>
</dbReference>
<comment type="subcellular location">
    <subcellularLocation>
        <location evidence="1">Peroxisome</location>
    </subcellularLocation>
</comment>
<gene>
    <name evidence="11" type="ORF">G3T16_20385</name>
</gene>
<evidence type="ECO:0000256" key="5">
    <source>
        <dbReference type="ARBA" id="ARBA00023055"/>
    </source>
</evidence>
<evidence type="ECO:0000256" key="6">
    <source>
        <dbReference type="ARBA" id="ARBA00023121"/>
    </source>
</evidence>
<evidence type="ECO:0000256" key="8">
    <source>
        <dbReference type="ARBA" id="ARBA00032316"/>
    </source>
</evidence>
<keyword evidence="3" id="KW-0813">Transport</keyword>
<feature type="domain" description="Thiolase N-terminal" evidence="9">
    <location>
        <begin position="7"/>
        <end position="195"/>
    </location>
</feature>
<dbReference type="GO" id="GO:0003988">
    <property type="term" value="F:acetyl-CoA C-acyltransferase activity"/>
    <property type="evidence" value="ECO:0007669"/>
    <property type="project" value="UniProtKB-ARBA"/>
</dbReference>
<dbReference type="InterPro" id="IPR055140">
    <property type="entry name" value="Thiolase_C_2"/>
</dbReference>
<dbReference type="NCBIfam" id="NF006102">
    <property type="entry name" value="PRK08256.1"/>
    <property type="match status" value="1"/>
</dbReference>
<dbReference type="InterPro" id="IPR002155">
    <property type="entry name" value="Thiolase"/>
</dbReference>
<evidence type="ECO:0000259" key="10">
    <source>
        <dbReference type="Pfam" id="PF22691"/>
    </source>
</evidence>
<dbReference type="AlphaFoldDB" id="A0A6C0U621"/>
<dbReference type="PIRSF" id="PIRSF000429">
    <property type="entry name" value="Ac-CoA_Ac_transf"/>
    <property type="match status" value="1"/>
</dbReference>
<evidence type="ECO:0000256" key="7">
    <source>
        <dbReference type="ARBA" id="ARBA00023140"/>
    </source>
</evidence>
<protein>
    <recommendedName>
        <fullName evidence="2">propanoyl-CoA C-acyltransferase</fullName>
        <ecNumber evidence="2">2.3.1.176</ecNumber>
    </recommendedName>
    <alternativeName>
        <fullName evidence="8">Propanoyl-CoA C-acyltransferase</fullName>
    </alternativeName>
</protein>
<dbReference type="Pfam" id="PF00108">
    <property type="entry name" value="Thiolase_N"/>
    <property type="match status" value="1"/>
</dbReference>
<dbReference type="Gene3D" id="3.40.47.10">
    <property type="match status" value="1"/>
</dbReference>
<dbReference type="SUPFAM" id="SSF53901">
    <property type="entry name" value="Thiolase-like"/>
    <property type="match status" value="2"/>
</dbReference>
<sequence length="393" mass="41495">MSKDIYVAGVGMIPFTKPGTNEPYPRMAASAVSAALLDAGIGYSLIQQACVGYVYGDSTAGQRALYDVGMTGIPIVNVNNNCATGSTALFLARQAVMSGSAECVLALGFEQMIPGALSEIYSDRPSPFEQFDHATDELVKNELPLALRYFGGAGQAHMNEFGTSVETFAKIRAKASRHAANNPMALFRSVVTPEEVMKSQVIWPGVMTKLMCCPPTCGAAAAVICSAGFAQRHGLNGNVRLREQAMTTDTPTAFAAHDMREVVGFSMAQAAALQVYEAAGVDPQDLDVVELHDCFAHNELLSYEALGLCSRGDAERFVNDDDNTYGGAVVTNPSGGLLSKGHPLGATGLAQCFELVQQLRGSAEARQVGGARLALQHNLGLGGACVVTLYERV</sequence>
<dbReference type="PROSITE" id="PS00737">
    <property type="entry name" value="THIOLASE_2"/>
    <property type="match status" value="1"/>
</dbReference>
<name>A0A6C0U621_9GAMM</name>
<evidence type="ECO:0000256" key="1">
    <source>
        <dbReference type="ARBA" id="ARBA00004275"/>
    </source>
</evidence>
<accession>A0A6C0U621</accession>
<evidence type="ECO:0000256" key="4">
    <source>
        <dbReference type="ARBA" id="ARBA00022679"/>
    </source>
</evidence>
<dbReference type="PANTHER" id="PTHR42870:SF1">
    <property type="entry name" value="NON-SPECIFIC LIPID-TRANSFER PROTEIN-LIKE 2"/>
    <property type="match status" value="1"/>
</dbReference>
<evidence type="ECO:0000256" key="3">
    <source>
        <dbReference type="ARBA" id="ARBA00022448"/>
    </source>
</evidence>
<evidence type="ECO:0000259" key="9">
    <source>
        <dbReference type="Pfam" id="PF00108"/>
    </source>
</evidence>
<dbReference type="EMBL" id="CP048711">
    <property type="protein sequence ID" value="QIB67398.1"/>
    <property type="molecule type" value="Genomic_DNA"/>
</dbReference>
<evidence type="ECO:0000313" key="12">
    <source>
        <dbReference type="Proteomes" id="UP000477680"/>
    </source>
</evidence>
<dbReference type="GO" id="GO:0008289">
    <property type="term" value="F:lipid binding"/>
    <property type="evidence" value="ECO:0007669"/>
    <property type="project" value="UniProtKB-KW"/>
</dbReference>
<dbReference type="EC" id="2.3.1.176" evidence="2"/>
<feature type="domain" description="Thiolase C-terminal" evidence="10">
    <location>
        <begin position="256"/>
        <end position="382"/>
    </location>
</feature>
<dbReference type="CDD" id="cd00829">
    <property type="entry name" value="SCP-x_thiolase"/>
    <property type="match status" value="1"/>
</dbReference>